<gene>
    <name evidence="1" type="primary">Hypp2111</name>
    <name evidence="1" type="ORF">BLAG_LOCUS16351</name>
</gene>
<dbReference type="Gene3D" id="3.90.180.10">
    <property type="entry name" value="Medium-chain alcohol dehydrogenases, catalytic domain"/>
    <property type="match status" value="1"/>
</dbReference>
<name>A0A8J9ZNV1_BRALA</name>
<dbReference type="AlphaFoldDB" id="A0A8J9ZNV1"/>
<reference evidence="1" key="1">
    <citation type="submission" date="2022-01" db="EMBL/GenBank/DDBJ databases">
        <authorList>
            <person name="Braso-Vives M."/>
        </authorList>
    </citation>
    <scope>NUCLEOTIDE SEQUENCE</scope>
</reference>
<proteinExistence type="predicted"/>
<sequence>MHVLVGLLGVGSSGSVPLMMYVLGRHQMGSVLMGSLPQLKDLMARMAQGKVKPPPISHHPLDNVYDVLQDLKAVKVKGRAVVKLSMLRVHGRQAGPRLSSPPAERSVRKLFPANKCLYQSLPERFLTDT</sequence>
<keyword evidence="2" id="KW-1185">Reference proteome</keyword>
<dbReference type="Proteomes" id="UP000838412">
    <property type="component" value="Chromosome 3"/>
</dbReference>
<evidence type="ECO:0000313" key="1">
    <source>
        <dbReference type="EMBL" id="CAH1258942.1"/>
    </source>
</evidence>
<accession>A0A8J9ZNV1</accession>
<dbReference type="Gene3D" id="3.40.50.720">
    <property type="entry name" value="NAD(P)-binding Rossmann-like Domain"/>
    <property type="match status" value="1"/>
</dbReference>
<organism evidence="1 2">
    <name type="scientific">Branchiostoma lanceolatum</name>
    <name type="common">Common lancelet</name>
    <name type="synonym">Amphioxus lanceolatum</name>
    <dbReference type="NCBI Taxonomy" id="7740"/>
    <lineage>
        <taxon>Eukaryota</taxon>
        <taxon>Metazoa</taxon>
        <taxon>Chordata</taxon>
        <taxon>Cephalochordata</taxon>
        <taxon>Leptocardii</taxon>
        <taxon>Amphioxiformes</taxon>
        <taxon>Branchiostomatidae</taxon>
        <taxon>Branchiostoma</taxon>
    </lineage>
</organism>
<dbReference type="OrthoDB" id="1879366at2759"/>
<evidence type="ECO:0000313" key="2">
    <source>
        <dbReference type="Proteomes" id="UP000838412"/>
    </source>
</evidence>
<dbReference type="EMBL" id="OV696688">
    <property type="protein sequence ID" value="CAH1258942.1"/>
    <property type="molecule type" value="Genomic_DNA"/>
</dbReference>
<protein>
    <submittedName>
        <fullName evidence="1">Hypp2111 protein</fullName>
    </submittedName>
</protein>